<evidence type="ECO:0000256" key="1">
    <source>
        <dbReference type="SAM" id="SignalP"/>
    </source>
</evidence>
<dbReference type="Gene3D" id="2.60.120.380">
    <property type="match status" value="1"/>
</dbReference>
<evidence type="ECO:0000313" key="2">
    <source>
        <dbReference type="EMBL" id="CAH9053471.1"/>
    </source>
</evidence>
<keyword evidence="1" id="KW-0732">Signal</keyword>
<evidence type="ECO:0000313" key="3">
    <source>
        <dbReference type="Proteomes" id="UP001152447"/>
    </source>
</evidence>
<feature type="chain" id="PRO_5040906039" evidence="1">
    <location>
        <begin position="26"/>
        <end position="174"/>
    </location>
</feature>
<name>A0A9W4VPA0_PSEHA</name>
<accession>A0A9W4VPA0</accession>
<gene>
    <name evidence="2" type="ORF">PSEHALCIP103_00830</name>
</gene>
<organism evidence="2 3">
    <name type="scientific">Pseudoalteromonas haloplanktis</name>
    <name type="common">Alteromonas haloplanktis</name>
    <dbReference type="NCBI Taxonomy" id="228"/>
    <lineage>
        <taxon>Bacteria</taxon>
        <taxon>Pseudomonadati</taxon>
        <taxon>Pseudomonadota</taxon>
        <taxon>Gammaproteobacteria</taxon>
        <taxon>Alteromonadales</taxon>
        <taxon>Pseudoalteromonadaceae</taxon>
        <taxon>Pseudoalteromonas</taxon>
    </lineage>
</organism>
<keyword evidence="3" id="KW-1185">Reference proteome</keyword>
<dbReference type="RefSeq" id="WP_016899006.1">
    <property type="nucleotide sequence ID" value="NZ_CAMAPB010000008.1"/>
</dbReference>
<reference evidence="2" key="1">
    <citation type="submission" date="2022-07" db="EMBL/GenBank/DDBJ databases">
        <authorList>
            <person name="Criscuolo A."/>
        </authorList>
    </citation>
    <scope>NUCLEOTIDE SEQUENCE</scope>
    <source>
        <strain evidence="2">CIP103197</strain>
    </source>
</reference>
<comment type="caution">
    <text evidence="2">The sequence shown here is derived from an EMBL/GenBank/DDBJ whole genome shotgun (WGS) entry which is preliminary data.</text>
</comment>
<feature type="signal peptide" evidence="1">
    <location>
        <begin position="1"/>
        <end position="25"/>
    </location>
</feature>
<dbReference type="Proteomes" id="UP001152447">
    <property type="component" value="Unassembled WGS sequence"/>
</dbReference>
<protein>
    <submittedName>
        <fullName evidence="2">Uncharacterized protein</fullName>
    </submittedName>
</protein>
<sequence>MSIKLLLKIMLTTVFAAVFTQTVQAQQYKVEFEPQRAELEQQITGDEFNDYLVSAKAGDILNVTLTPSNLSNYFNILPLDSNEAVFIGSIEGHEAKYQLSTDGDYIVRVYLMRNAARRGETSDYKLTIIKHAGVAVPVKTMHPSWDSDGDGINDCENDGSCDHTIDYTKPKTVN</sequence>
<proteinExistence type="predicted"/>
<dbReference type="EMBL" id="CAMAPB010000008">
    <property type="protein sequence ID" value="CAH9053471.1"/>
    <property type="molecule type" value="Genomic_DNA"/>
</dbReference>
<dbReference type="AlphaFoldDB" id="A0A9W4VPA0"/>